<evidence type="ECO:0000256" key="1">
    <source>
        <dbReference type="SAM" id="MobiDB-lite"/>
    </source>
</evidence>
<name>A0A9Q3FPT2_9BASI</name>
<sequence>MQEKLNNKYKCHKNKEKKEKKDKNNHPLDNDLQPQHFRFDESFKGKHPSRNWVQTSQIIIKVEQPQSQQCVKHQLGLSELRNTKIPSCITKLSQGSEFATQHGYPIPKTDRSSIRITAREGN</sequence>
<feature type="region of interest" description="Disordered" evidence="1">
    <location>
        <begin position="1"/>
        <end position="48"/>
    </location>
</feature>
<feature type="compositionally biased region" description="Basic and acidic residues" evidence="1">
    <location>
        <begin position="16"/>
        <end position="29"/>
    </location>
</feature>
<reference evidence="2" key="1">
    <citation type="submission" date="2021-03" db="EMBL/GenBank/DDBJ databases">
        <title>Draft genome sequence of rust myrtle Austropuccinia psidii MF-1, a brazilian biotype.</title>
        <authorList>
            <person name="Quecine M.C."/>
            <person name="Pachon D.M.R."/>
            <person name="Bonatelli M.L."/>
            <person name="Correr F.H."/>
            <person name="Franceschini L.M."/>
            <person name="Leite T.F."/>
            <person name="Margarido G.R.A."/>
            <person name="Almeida C.A."/>
            <person name="Ferrarezi J.A."/>
            <person name="Labate C.A."/>
        </authorList>
    </citation>
    <scope>NUCLEOTIDE SEQUENCE</scope>
    <source>
        <strain evidence="2">MF-1</strain>
    </source>
</reference>
<dbReference type="Proteomes" id="UP000765509">
    <property type="component" value="Unassembled WGS sequence"/>
</dbReference>
<organism evidence="2 3">
    <name type="scientific">Austropuccinia psidii MF-1</name>
    <dbReference type="NCBI Taxonomy" id="1389203"/>
    <lineage>
        <taxon>Eukaryota</taxon>
        <taxon>Fungi</taxon>
        <taxon>Dikarya</taxon>
        <taxon>Basidiomycota</taxon>
        <taxon>Pucciniomycotina</taxon>
        <taxon>Pucciniomycetes</taxon>
        <taxon>Pucciniales</taxon>
        <taxon>Sphaerophragmiaceae</taxon>
        <taxon>Austropuccinia</taxon>
    </lineage>
</organism>
<evidence type="ECO:0000313" key="2">
    <source>
        <dbReference type="EMBL" id="MBW0542779.1"/>
    </source>
</evidence>
<gene>
    <name evidence="2" type="ORF">O181_082494</name>
</gene>
<dbReference type="EMBL" id="AVOT02047478">
    <property type="protein sequence ID" value="MBW0542779.1"/>
    <property type="molecule type" value="Genomic_DNA"/>
</dbReference>
<proteinExistence type="predicted"/>
<protein>
    <submittedName>
        <fullName evidence="2">Uncharacterized protein</fullName>
    </submittedName>
</protein>
<comment type="caution">
    <text evidence="2">The sequence shown here is derived from an EMBL/GenBank/DDBJ whole genome shotgun (WGS) entry which is preliminary data.</text>
</comment>
<dbReference type="AlphaFoldDB" id="A0A9Q3FPT2"/>
<accession>A0A9Q3FPT2</accession>
<keyword evidence="3" id="KW-1185">Reference proteome</keyword>
<evidence type="ECO:0000313" key="3">
    <source>
        <dbReference type="Proteomes" id="UP000765509"/>
    </source>
</evidence>